<evidence type="ECO:0000313" key="12">
    <source>
        <dbReference type="Proteomes" id="UP000386466"/>
    </source>
</evidence>
<evidence type="ECO:0000313" key="11">
    <source>
        <dbReference type="EMBL" id="VFV46893.1"/>
    </source>
</evidence>
<keyword evidence="7" id="KW-1133">Transmembrane helix</keyword>
<accession>A0A485PRD8</accession>
<evidence type="ECO:0000256" key="6">
    <source>
        <dbReference type="ARBA" id="ARBA00022968"/>
    </source>
</evidence>
<evidence type="ECO:0000256" key="3">
    <source>
        <dbReference type="ARBA" id="ARBA00006462"/>
    </source>
</evidence>
<evidence type="ECO:0000256" key="4">
    <source>
        <dbReference type="ARBA" id="ARBA00022692"/>
    </source>
</evidence>
<gene>
    <name evidence="11" type="ORF">LYPA_23C003467</name>
</gene>
<protein>
    <submittedName>
        <fullName evidence="11">Core 1</fullName>
    </submittedName>
</protein>
<dbReference type="AlphaFoldDB" id="A0A485PRD8"/>
<organism evidence="11 12">
    <name type="scientific">Lynx pardinus</name>
    <name type="common">Iberian lynx</name>
    <name type="synonym">Felis pardina</name>
    <dbReference type="NCBI Taxonomy" id="191816"/>
    <lineage>
        <taxon>Eukaryota</taxon>
        <taxon>Metazoa</taxon>
        <taxon>Chordata</taxon>
        <taxon>Craniata</taxon>
        <taxon>Vertebrata</taxon>
        <taxon>Euteleostomi</taxon>
        <taxon>Mammalia</taxon>
        <taxon>Eutheria</taxon>
        <taxon>Laurasiatheria</taxon>
        <taxon>Carnivora</taxon>
        <taxon>Feliformia</taxon>
        <taxon>Felidae</taxon>
        <taxon>Felinae</taxon>
        <taxon>Lynx</taxon>
    </lineage>
</organism>
<evidence type="ECO:0000256" key="10">
    <source>
        <dbReference type="ARBA" id="ARBA00023211"/>
    </source>
</evidence>
<evidence type="ECO:0000256" key="7">
    <source>
        <dbReference type="ARBA" id="ARBA00022989"/>
    </source>
</evidence>
<keyword evidence="5" id="KW-0479">Metal-binding</keyword>
<dbReference type="PANTHER" id="PTHR23033">
    <property type="entry name" value="BETA1,3-GALACTOSYLTRANSFERASE"/>
    <property type="match status" value="1"/>
</dbReference>
<evidence type="ECO:0000256" key="8">
    <source>
        <dbReference type="ARBA" id="ARBA00023136"/>
    </source>
</evidence>
<reference evidence="11 12" key="1">
    <citation type="submission" date="2019-01" db="EMBL/GenBank/DDBJ databases">
        <authorList>
            <person name="Alioto T."/>
            <person name="Alioto T."/>
        </authorList>
    </citation>
    <scope>NUCLEOTIDE SEQUENCE [LARGE SCALE GENOMIC DNA]</scope>
</reference>
<name>A0A485PRD8_LYNPA</name>
<evidence type="ECO:0000256" key="5">
    <source>
        <dbReference type="ARBA" id="ARBA00022723"/>
    </source>
</evidence>
<sequence length="136" mass="15443">MPSKEASGDLSMHPRRTKADAIPPLKAVLGRCMEIKDRQRGGSRDTTGKEMFHPSGLQQHLIKGYLTRTFWYQHYNYLPPIEGPRCCSELVVSFHYVGPVPPLSSPAMRCVFRYQPALPETRLKETREACKNGDPK</sequence>
<evidence type="ECO:0000256" key="1">
    <source>
        <dbReference type="ARBA" id="ARBA00001936"/>
    </source>
</evidence>
<keyword evidence="6" id="KW-0735">Signal-anchor</keyword>
<keyword evidence="8" id="KW-0472">Membrane</keyword>
<dbReference type="Proteomes" id="UP000386466">
    <property type="component" value="Unassembled WGS sequence"/>
</dbReference>
<dbReference type="PANTHER" id="PTHR23033:SF13">
    <property type="entry name" value="GLYCOPROTEIN-N-ACETYLGALACTOSAMINE 3-BETA-GALACTOSYLTRANSFERASE 1"/>
    <property type="match status" value="1"/>
</dbReference>
<keyword evidence="10" id="KW-0464">Manganese</keyword>
<keyword evidence="12" id="KW-1185">Reference proteome</keyword>
<dbReference type="GO" id="GO:0046872">
    <property type="term" value="F:metal ion binding"/>
    <property type="evidence" value="ECO:0007669"/>
    <property type="project" value="UniProtKB-KW"/>
</dbReference>
<evidence type="ECO:0000256" key="2">
    <source>
        <dbReference type="ARBA" id="ARBA00004606"/>
    </source>
</evidence>
<feature type="non-terminal residue" evidence="11">
    <location>
        <position position="136"/>
    </location>
</feature>
<proteinExistence type="inferred from homology"/>
<keyword evidence="9" id="KW-1015">Disulfide bond</keyword>
<comment type="similarity">
    <text evidence="3">Belongs to the glycosyltransferase 31 family. Beta3-Gal-T subfamily.</text>
</comment>
<comment type="cofactor">
    <cofactor evidence="1">
        <name>Mn(2+)</name>
        <dbReference type="ChEBI" id="CHEBI:29035"/>
    </cofactor>
</comment>
<comment type="subcellular location">
    <subcellularLocation>
        <location evidence="2">Membrane</location>
        <topology evidence="2">Single-pass type II membrane protein</topology>
    </subcellularLocation>
</comment>
<keyword evidence="4" id="KW-0812">Transmembrane</keyword>
<dbReference type="GO" id="GO:0016263">
    <property type="term" value="F:glycoprotein-N-acetylgalactosamine 3-beta-galactosyltransferase activity"/>
    <property type="evidence" value="ECO:0007669"/>
    <property type="project" value="TreeGrafter"/>
</dbReference>
<dbReference type="InterPro" id="IPR026050">
    <property type="entry name" value="C1GALT1/C1GALT1_chp1"/>
</dbReference>
<dbReference type="EMBL" id="CAAGRJ010039709">
    <property type="protein sequence ID" value="VFV46893.1"/>
    <property type="molecule type" value="Genomic_DNA"/>
</dbReference>
<evidence type="ECO:0000256" key="9">
    <source>
        <dbReference type="ARBA" id="ARBA00023157"/>
    </source>
</evidence>
<dbReference type="GO" id="GO:0016020">
    <property type="term" value="C:membrane"/>
    <property type="evidence" value="ECO:0007669"/>
    <property type="project" value="UniProtKB-SubCell"/>
</dbReference>